<name>A0A516PZ60_9ACTN</name>
<dbReference type="AlphaFoldDB" id="A0A516PZ60"/>
<protein>
    <submittedName>
        <fullName evidence="1">DUF4111 domain-containing protein</fullName>
    </submittedName>
</protein>
<gene>
    <name evidence="1" type="ORF">FOE78_11505</name>
</gene>
<keyword evidence="2" id="KW-1185">Reference proteome</keyword>
<proteinExistence type="predicted"/>
<reference evidence="1 2" key="1">
    <citation type="submission" date="2019-07" db="EMBL/GenBank/DDBJ databases">
        <title>Microlunatus dokdonensis sp. nov. isolated from the rhizospheric soil of the wild plant Elymus tsukushiensis.</title>
        <authorList>
            <person name="Ghim S.-Y."/>
            <person name="Hwang Y.-J."/>
            <person name="Son J.-S."/>
            <person name="Shin J.-H."/>
        </authorList>
    </citation>
    <scope>NUCLEOTIDE SEQUENCE [LARGE SCALE GENOMIC DNA]</scope>
    <source>
        <strain evidence="1 2">KUDC0627</strain>
    </source>
</reference>
<dbReference type="EMBL" id="CP041692">
    <property type="protein sequence ID" value="QDP96447.1"/>
    <property type="molecule type" value="Genomic_DNA"/>
</dbReference>
<sequence>MLPPQVQRLCDQFLRQSPPGLITGLYLRGGIGFGEWIEGVSDVDFVATVAHRPTPAEIDQLRDVHRGLREQSPTDFSGIHILADDLARDPRECPEVPTVLDGDFRVGPPLDGMICWHELARRGVTVTGTPHTERPIWTSQPDLISFTRGNLDGYWRNWADRLAAVEPDKITDRVCAWCVLGVTRLHHLLITGEMTSKSGAGRWGPTFYDEPWHRVLAEGLRCREGGPPQYAAEPELRAAEVSAFVAMVVQSGTAGPDRAG</sequence>
<dbReference type="OrthoDB" id="4066793at2"/>
<dbReference type="KEGG" id="mik:FOE78_11505"/>
<evidence type="ECO:0000313" key="1">
    <source>
        <dbReference type="EMBL" id="QDP96447.1"/>
    </source>
</evidence>
<dbReference type="Proteomes" id="UP000319263">
    <property type="component" value="Chromosome"/>
</dbReference>
<accession>A0A516PZ60</accession>
<dbReference type="RefSeq" id="WP_143986412.1">
    <property type="nucleotide sequence ID" value="NZ_CP041692.1"/>
</dbReference>
<organism evidence="1 2">
    <name type="scientific">Microlunatus elymi</name>
    <dbReference type="NCBI Taxonomy" id="2596828"/>
    <lineage>
        <taxon>Bacteria</taxon>
        <taxon>Bacillati</taxon>
        <taxon>Actinomycetota</taxon>
        <taxon>Actinomycetes</taxon>
        <taxon>Propionibacteriales</taxon>
        <taxon>Propionibacteriaceae</taxon>
        <taxon>Microlunatus</taxon>
    </lineage>
</organism>
<evidence type="ECO:0000313" key="2">
    <source>
        <dbReference type="Proteomes" id="UP000319263"/>
    </source>
</evidence>